<sequence length="432" mass="47096">MDVRTESNTQLTDEQQRVYRVRHTLERDGGTPAGLLSGLASVVADGTWQQVPKGKNTDEPFTSFKEFIEAKPPYGLGYPAAHLLQILQIPHPHEGNPRMRAEMDTMRAEVRRLLAEDGVTGYTEEQRDQEIKAWAALDQAGGWWLGFFVACQVEKGAGNGGDRKSDQRSKRNAEDSTKISAREFAARAGTSPARVLRYFEAWQAAYKAEAVTKSADELHPGHPVIDLPDAENWGLYYSSRSRRANTDRGELIAAAAEAEGIKPRAALDVAANPAALRTAILADPKTAQEARAALTRLAATERQADQVEYVRKVAQDGNAKTPGGQVIELSEKTKAEAAGHLAVAENPEAGPEAVSEAYEAVQALISEVVEADPEIQTREQRTRFQRALSVTAKSLGAIDPDDLIAVADDDLRQRLADLQKQVNELAGLISRS</sequence>
<evidence type="ECO:0000256" key="1">
    <source>
        <dbReference type="SAM" id="MobiDB-lite"/>
    </source>
</evidence>
<organism evidence="2 3">
    <name type="scientific">Kitasatospora kazusensis</name>
    <dbReference type="NCBI Taxonomy" id="407974"/>
    <lineage>
        <taxon>Bacteria</taxon>
        <taxon>Bacillati</taxon>
        <taxon>Actinomycetota</taxon>
        <taxon>Actinomycetes</taxon>
        <taxon>Kitasatosporales</taxon>
        <taxon>Streptomycetaceae</taxon>
        <taxon>Kitasatospora</taxon>
    </lineage>
</organism>
<feature type="compositionally biased region" description="Basic and acidic residues" evidence="1">
    <location>
        <begin position="161"/>
        <end position="177"/>
    </location>
</feature>
<evidence type="ECO:0000313" key="2">
    <source>
        <dbReference type="EMBL" id="GAA2138484.1"/>
    </source>
</evidence>
<evidence type="ECO:0000313" key="3">
    <source>
        <dbReference type="Proteomes" id="UP001422759"/>
    </source>
</evidence>
<gene>
    <name evidence="2" type="ORF">GCM10009760_19850</name>
</gene>
<name>A0ABN2Z8K3_9ACTN</name>
<protein>
    <submittedName>
        <fullName evidence="2">Uncharacterized protein</fullName>
    </submittedName>
</protein>
<dbReference type="RefSeq" id="WP_344462992.1">
    <property type="nucleotide sequence ID" value="NZ_BAAANT010000008.1"/>
</dbReference>
<comment type="caution">
    <text evidence="2">The sequence shown here is derived from an EMBL/GenBank/DDBJ whole genome shotgun (WGS) entry which is preliminary data.</text>
</comment>
<dbReference type="Proteomes" id="UP001422759">
    <property type="component" value="Unassembled WGS sequence"/>
</dbReference>
<accession>A0ABN2Z8K3</accession>
<proteinExistence type="predicted"/>
<dbReference type="EMBL" id="BAAANT010000008">
    <property type="protein sequence ID" value="GAA2138484.1"/>
    <property type="molecule type" value="Genomic_DNA"/>
</dbReference>
<reference evidence="2 3" key="1">
    <citation type="journal article" date="2019" name="Int. J. Syst. Evol. Microbiol.">
        <title>The Global Catalogue of Microorganisms (GCM) 10K type strain sequencing project: providing services to taxonomists for standard genome sequencing and annotation.</title>
        <authorList>
            <consortium name="The Broad Institute Genomics Platform"/>
            <consortium name="The Broad Institute Genome Sequencing Center for Infectious Disease"/>
            <person name="Wu L."/>
            <person name="Ma J."/>
        </authorList>
    </citation>
    <scope>NUCLEOTIDE SEQUENCE [LARGE SCALE GENOMIC DNA]</scope>
    <source>
        <strain evidence="2 3">JCM 14560</strain>
    </source>
</reference>
<feature type="region of interest" description="Disordered" evidence="1">
    <location>
        <begin position="157"/>
        <end position="177"/>
    </location>
</feature>
<keyword evidence="3" id="KW-1185">Reference proteome</keyword>